<comment type="subcellular location">
    <subcellularLocation>
        <location evidence="11">Nucleus</location>
    </subcellularLocation>
</comment>
<dbReference type="VEuPathDB" id="TriTrypDB:TCSYLVIO_005929"/>
<comment type="caution">
    <text evidence="11">Lacks conserved residue(s) required for the propagation of feature annotation.</text>
</comment>
<dbReference type="Pfam" id="PF01541">
    <property type="entry name" value="GIY-YIG"/>
    <property type="match status" value="1"/>
</dbReference>
<sequence>MDTRFHCVYLLTSLDPQCAGEYYIGYTVDPIRRLRQHNGEIVSGAWRTKRRGRPWELLCCVSGFGEDRIALKFEWCWQHPTKSTRLKTQMTQLRGVHRLPYAVGVLHLLLRADLFARLQLTLHIFEPERVGRVVAELQGRVPSIPPLVATSLLRIEEITKERFKSLYLDGVSGGDATARDGCVYFVTAPLSSQPDVDAPSRRVRSCRYLSEEDIFRQHARVKELLEANQCPCALCSLPLRSPYFVRCSRTPFCSLRAHLACLAMWFTYETMQKRDLTMGQSTKNERSGEYSNKIKDDSNDGTMDVHASGRQLHSLSVNNVDFSSSRDAGSILDSSGHISAFEESRCASSPSLTLLPCQPCPCPLCDEPLQWGALVHDLKRRAVLEKRWMERQRREKIEAALAERLQRLQNSSLTERKSRRKAKPALGQKRNRGEYCTDTVGDGEKEAVTNWRARAMDGCDSWNDTNDFSHSVSLPPSGDEGYACDSSRRGVGGSKHTTQMTDEGKNDSITDICDCVLQLTEFNLDEWLDA</sequence>
<keyword evidence="7" id="KW-0862">Zinc</keyword>
<dbReference type="HAMAP" id="MF_03100">
    <property type="entry name" value="Endonuc_su_Slx1"/>
    <property type="match status" value="1"/>
</dbReference>
<keyword evidence="8 11" id="KW-0233">DNA recombination</keyword>
<comment type="caution">
    <text evidence="14">The sequence shown here is derived from an EMBL/GenBank/DDBJ whole genome shotgun (WGS) entry which is preliminary data.</text>
</comment>
<keyword evidence="3 11" id="KW-0255">Endonuclease</keyword>
<keyword evidence="2" id="KW-0479">Metal-binding</keyword>
<dbReference type="AlphaFoldDB" id="A0A2V2VT66"/>
<evidence type="ECO:0000313" key="15">
    <source>
        <dbReference type="Proteomes" id="UP000246121"/>
    </source>
</evidence>
<comment type="cofactor">
    <cofactor evidence="11">
        <name>a divalent metal cation</name>
        <dbReference type="ChEBI" id="CHEBI:60240"/>
    </cofactor>
</comment>
<dbReference type="CDD" id="cd10455">
    <property type="entry name" value="GIY-YIG_SLX1"/>
    <property type="match status" value="1"/>
</dbReference>
<dbReference type="VEuPathDB" id="TriTrypDB:TcCL_ESM02148"/>
<dbReference type="PROSITE" id="PS50164">
    <property type="entry name" value="GIY_YIG"/>
    <property type="match status" value="1"/>
</dbReference>
<keyword evidence="5" id="KW-0863">Zinc-finger</keyword>
<dbReference type="InterPro" id="IPR035901">
    <property type="entry name" value="GIY-YIG_endonuc_sf"/>
</dbReference>
<comment type="function">
    <text evidence="11">Catalytic subunit of a heterodimeric structure-specific endonuclease that resolves DNA secondary structures generated during DNA repair and recombination. Has endonuclease activity towards branched DNA substrates, introducing single-strand cuts in duplex DNA close to junctions with ss-DNA.</text>
</comment>
<feature type="domain" description="GIY-YIG" evidence="13">
    <location>
        <begin position="4"/>
        <end position="89"/>
    </location>
</feature>
<evidence type="ECO:0000256" key="4">
    <source>
        <dbReference type="ARBA" id="ARBA00022763"/>
    </source>
</evidence>
<dbReference type="GO" id="GO:0033557">
    <property type="term" value="C:Slx1-Slx4 complex"/>
    <property type="evidence" value="ECO:0007669"/>
    <property type="project" value="UniProtKB-UniRule"/>
</dbReference>
<organism evidence="14 15">
    <name type="scientific">Trypanosoma cruzi</name>
    <dbReference type="NCBI Taxonomy" id="5693"/>
    <lineage>
        <taxon>Eukaryota</taxon>
        <taxon>Discoba</taxon>
        <taxon>Euglenozoa</taxon>
        <taxon>Kinetoplastea</taxon>
        <taxon>Metakinetoplastina</taxon>
        <taxon>Trypanosomatida</taxon>
        <taxon>Trypanosomatidae</taxon>
        <taxon>Trypanosoma</taxon>
        <taxon>Schizotrypanum</taxon>
    </lineage>
</organism>
<feature type="region of interest" description="Disordered" evidence="12">
    <location>
        <begin position="475"/>
        <end position="503"/>
    </location>
</feature>
<dbReference type="VEuPathDB" id="TriTrypDB:C3747_93g30"/>
<dbReference type="GO" id="GO:0008270">
    <property type="term" value="F:zinc ion binding"/>
    <property type="evidence" value="ECO:0007669"/>
    <property type="project" value="UniProtKB-KW"/>
</dbReference>
<evidence type="ECO:0000256" key="2">
    <source>
        <dbReference type="ARBA" id="ARBA00022723"/>
    </source>
</evidence>
<name>A0A2V2VT66_TRYCR</name>
<evidence type="ECO:0000256" key="5">
    <source>
        <dbReference type="ARBA" id="ARBA00022771"/>
    </source>
</evidence>
<gene>
    <name evidence="14" type="ORF">C4B63_12g310</name>
</gene>
<dbReference type="VEuPathDB" id="TriTrypDB:Tc_MARK_5381"/>
<feature type="compositionally biased region" description="Basic and acidic residues" evidence="12">
    <location>
        <begin position="283"/>
        <end position="298"/>
    </location>
</feature>
<dbReference type="Gene3D" id="3.40.1440.10">
    <property type="entry name" value="GIY-YIG endonuclease"/>
    <property type="match status" value="1"/>
</dbReference>
<keyword evidence="6 11" id="KW-0378">Hydrolase</keyword>
<keyword evidence="10 11" id="KW-0539">Nucleus</keyword>
<dbReference type="EC" id="3.1.-.-" evidence="11"/>
<dbReference type="VEuPathDB" id="TriTrypDB:TCDM_08110"/>
<dbReference type="VEuPathDB" id="TriTrypDB:ECC02_004969"/>
<dbReference type="VEuPathDB" id="TriTrypDB:BCY84_21219"/>
<evidence type="ECO:0000256" key="11">
    <source>
        <dbReference type="HAMAP-Rule" id="MF_03100"/>
    </source>
</evidence>
<dbReference type="PANTHER" id="PTHR20208">
    <property type="entry name" value="STRUCTURE-SPECIFIC ENDONUCLEASE SUBUNIT SLX1"/>
    <property type="match status" value="1"/>
</dbReference>
<dbReference type="VEuPathDB" id="TriTrypDB:TcBrA4_0091100"/>
<dbReference type="VEuPathDB" id="TriTrypDB:C4B63_12g310"/>
<feature type="region of interest" description="Disordered" evidence="12">
    <location>
        <begin position="277"/>
        <end position="301"/>
    </location>
</feature>
<dbReference type="Proteomes" id="UP000246121">
    <property type="component" value="Unassembled WGS sequence"/>
</dbReference>
<protein>
    <recommendedName>
        <fullName evidence="11">Structure-specific endonuclease subunit SLX1 homolog</fullName>
        <ecNumber evidence="11">3.1.-.-</ecNumber>
    </recommendedName>
</protein>
<evidence type="ECO:0000256" key="7">
    <source>
        <dbReference type="ARBA" id="ARBA00022833"/>
    </source>
</evidence>
<keyword evidence="9 11" id="KW-0234">DNA repair</keyword>
<evidence type="ECO:0000313" key="14">
    <source>
        <dbReference type="EMBL" id="PWU98408.1"/>
    </source>
</evidence>
<keyword evidence="4 11" id="KW-0227">DNA damage</keyword>
<evidence type="ECO:0000256" key="6">
    <source>
        <dbReference type="ARBA" id="ARBA00022801"/>
    </source>
</evidence>
<dbReference type="GO" id="GO:0006281">
    <property type="term" value="P:DNA repair"/>
    <property type="evidence" value="ECO:0007669"/>
    <property type="project" value="UniProtKB-UniRule"/>
</dbReference>
<evidence type="ECO:0000256" key="3">
    <source>
        <dbReference type="ARBA" id="ARBA00022759"/>
    </source>
</evidence>
<keyword evidence="1 11" id="KW-0540">Nuclease</keyword>
<dbReference type="VEuPathDB" id="TriTrypDB:TcCLB.511881.30"/>
<evidence type="ECO:0000259" key="13">
    <source>
        <dbReference type="PROSITE" id="PS50164"/>
    </source>
</evidence>
<dbReference type="InterPro" id="IPR050381">
    <property type="entry name" value="SLX1_endonuclease"/>
</dbReference>
<dbReference type="GO" id="GO:0006310">
    <property type="term" value="P:DNA recombination"/>
    <property type="evidence" value="ECO:0007669"/>
    <property type="project" value="UniProtKB-UniRule"/>
</dbReference>
<feature type="region of interest" description="Disordered" evidence="12">
    <location>
        <begin position="410"/>
        <end position="438"/>
    </location>
</feature>
<dbReference type="GO" id="GO:0017108">
    <property type="term" value="F:5'-flap endonuclease activity"/>
    <property type="evidence" value="ECO:0007669"/>
    <property type="project" value="InterPro"/>
</dbReference>
<dbReference type="InterPro" id="IPR000305">
    <property type="entry name" value="GIY-YIG_endonuc"/>
</dbReference>
<comment type="similarity">
    <text evidence="11">Belongs to the SLX1 family.</text>
</comment>
<proteinExistence type="inferred from homology"/>
<dbReference type="VEuPathDB" id="TriTrypDB:TcCLB.509453.60"/>
<reference evidence="14 15" key="1">
    <citation type="journal article" date="2018" name="Microb. Genom.">
        <title>Expanding an expanded genome: long-read sequencing of Trypanosoma cruzi.</title>
        <authorList>
            <person name="Berna L."/>
            <person name="Rodriguez M."/>
            <person name="Chiribao M.L."/>
            <person name="Parodi-Talice A."/>
            <person name="Pita S."/>
            <person name="Rijo G."/>
            <person name="Alvarez-Valin F."/>
            <person name="Robello C."/>
        </authorList>
    </citation>
    <scope>NUCLEOTIDE SEQUENCE [LARGE SCALE GENOMIC DNA]</scope>
    <source>
        <strain evidence="14 15">Dm28c</strain>
    </source>
</reference>
<dbReference type="InterPro" id="IPR027520">
    <property type="entry name" value="Slx1"/>
</dbReference>
<evidence type="ECO:0000256" key="12">
    <source>
        <dbReference type="SAM" id="MobiDB-lite"/>
    </source>
</evidence>
<evidence type="ECO:0000256" key="1">
    <source>
        <dbReference type="ARBA" id="ARBA00022722"/>
    </source>
</evidence>
<evidence type="ECO:0000256" key="8">
    <source>
        <dbReference type="ARBA" id="ARBA00023172"/>
    </source>
</evidence>
<accession>A0A2V2VT66</accession>
<dbReference type="PANTHER" id="PTHR20208:SF13">
    <property type="entry name" value="STRUCTURE-SPECIFIC ENDONUCLEASE SUBUNIT SLX1"/>
    <property type="match status" value="1"/>
</dbReference>
<comment type="subunit">
    <text evidence="11">Forms a heterodimer with a member of the SLX4 family.</text>
</comment>
<evidence type="ECO:0000256" key="9">
    <source>
        <dbReference type="ARBA" id="ARBA00023204"/>
    </source>
</evidence>
<dbReference type="VEuPathDB" id="TriTrypDB:TcG_03594"/>
<dbReference type="EMBL" id="PRFA01000012">
    <property type="protein sequence ID" value="PWU98408.1"/>
    <property type="molecule type" value="Genomic_DNA"/>
</dbReference>
<evidence type="ECO:0000256" key="10">
    <source>
        <dbReference type="ARBA" id="ARBA00023242"/>
    </source>
</evidence>